<keyword evidence="10" id="KW-1185">Reference proteome</keyword>
<feature type="domain" description="Glycine transporter" evidence="8">
    <location>
        <begin position="7"/>
        <end position="81"/>
    </location>
</feature>
<comment type="caution">
    <text evidence="9">The sequence shown here is derived from an EMBL/GenBank/DDBJ whole genome shotgun (WGS) entry which is preliminary data.</text>
</comment>
<sequence length="211" mass="22575">MLTIISWLDIIGVAIFAVTGALVASRKQMDIVGFVLIATFTGIGGGTIRDLLVGATPVFWVKEPLYPLTCLASAVIVYFTAHFFESRYRVLLWLDALGLAMFCITGAAKALSLGVHPGIAMVLGMISATFGGLVRDVVCNEIPLIMRREIYAIAAALGAVLYVGLVQLDLPVGIPALIAFLAAFGLRASALVWGWGFPVYKARPGRDYPNE</sequence>
<feature type="transmembrane region" description="Helical" evidence="7">
    <location>
        <begin position="6"/>
        <end position="24"/>
    </location>
</feature>
<organism evidence="9 10">
    <name type="scientific">Aestuariispira insulae</name>
    <dbReference type="NCBI Taxonomy" id="1461337"/>
    <lineage>
        <taxon>Bacteria</taxon>
        <taxon>Pseudomonadati</taxon>
        <taxon>Pseudomonadota</taxon>
        <taxon>Alphaproteobacteria</taxon>
        <taxon>Rhodospirillales</taxon>
        <taxon>Kiloniellaceae</taxon>
        <taxon>Aestuariispira</taxon>
    </lineage>
</organism>
<dbReference type="RefSeq" id="WP_115935637.1">
    <property type="nucleotide sequence ID" value="NZ_QRDW01000002.1"/>
</dbReference>
<dbReference type="GO" id="GO:0005886">
    <property type="term" value="C:plasma membrane"/>
    <property type="evidence" value="ECO:0007669"/>
    <property type="project" value="UniProtKB-SubCell"/>
</dbReference>
<evidence type="ECO:0000256" key="1">
    <source>
        <dbReference type="ARBA" id="ARBA00004651"/>
    </source>
</evidence>
<evidence type="ECO:0000313" key="9">
    <source>
        <dbReference type="EMBL" id="RED52080.1"/>
    </source>
</evidence>
<name>A0A3D9HRH9_9PROT</name>
<feature type="transmembrane region" description="Helical" evidence="7">
    <location>
        <begin position="31"/>
        <end position="52"/>
    </location>
</feature>
<dbReference type="AlphaFoldDB" id="A0A3D9HRH9"/>
<dbReference type="EMBL" id="QRDW01000002">
    <property type="protein sequence ID" value="RED52080.1"/>
    <property type="molecule type" value="Genomic_DNA"/>
</dbReference>
<feature type="transmembrane region" description="Helical" evidence="7">
    <location>
        <begin position="174"/>
        <end position="196"/>
    </location>
</feature>
<feature type="domain" description="Glycine transporter" evidence="8">
    <location>
        <begin position="92"/>
        <end position="165"/>
    </location>
</feature>
<feature type="transmembrane region" description="Helical" evidence="7">
    <location>
        <begin position="150"/>
        <end position="168"/>
    </location>
</feature>
<accession>A0A3D9HRH9</accession>
<proteinExistence type="inferred from homology"/>
<keyword evidence="5 7" id="KW-1133">Transmembrane helix</keyword>
<keyword evidence="3" id="KW-1003">Cell membrane</keyword>
<dbReference type="Proteomes" id="UP000256845">
    <property type="component" value="Unassembled WGS sequence"/>
</dbReference>
<comment type="subcellular location">
    <subcellularLocation>
        <location evidence="1">Cell membrane</location>
        <topology evidence="1">Multi-pass membrane protein</topology>
    </subcellularLocation>
</comment>
<dbReference type="InterPro" id="IPR005115">
    <property type="entry name" value="Gly_transporter"/>
</dbReference>
<feature type="transmembrane region" description="Helical" evidence="7">
    <location>
        <begin position="64"/>
        <end position="84"/>
    </location>
</feature>
<evidence type="ECO:0000313" key="10">
    <source>
        <dbReference type="Proteomes" id="UP000256845"/>
    </source>
</evidence>
<dbReference type="OrthoDB" id="9791874at2"/>
<dbReference type="Pfam" id="PF03458">
    <property type="entry name" value="Gly_transporter"/>
    <property type="match status" value="2"/>
</dbReference>
<dbReference type="PANTHER" id="PTHR30506:SF3">
    <property type="entry name" value="UPF0126 INNER MEMBRANE PROTEIN YADS-RELATED"/>
    <property type="match status" value="1"/>
</dbReference>
<evidence type="ECO:0000256" key="6">
    <source>
        <dbReference type="ARBA" id="ARBA00023136"/>
    </source>
</evidence>
<feature type="transmembrane region" description="Helical" evidence="7">
    <location>
        <begin position="91"/>
        <end position="112"/>
    </location>
</feature>
<evidence type="ECO:0000256" key="4">
    <source>
        <dbReference type="ARBA" id="ARBA00022692"/>
    </source>
</evidence>
<evidence type="ECO:0000256" key="5">
    <source>
        <dbReference type="ARBA" id="ARBA00022989"/>
    </source>
</evidence>
<dbReference type="PANTHER" id="PTHR30506">
    <property type="entry name" value="INNER MEMBRANE PROTEIN"/>
    <property type="match status" value="1"/>
</dbReference>
<evidence type="ECO:0000259" key="8">
    <source>
        <dbReference type="Pfam" id="PF03458"/>
    </source>
</evidence>
<evidence type="ECO:0000256" key="2">
    <source>
        <dbReference type="ARBA" id="ARBA00008193"/>
    </source>
</evidence>
<feature type="transmembrane region" description="Helical" evidence="7">
    <location>
        <begin position="118"/>
        <end position="138"/>
    </location>
</feature>
<protein>
    <submittedName>
        <fullName evidence="9">Putative membrane protein YeiH</fullName>
    </submittedName>
</protein>
<reference evidence="9 10" key="1">
    <citation type="submission" date="2018-07" db="EMBL/GenBank/DDBJ databases">
        <title>Genomic Encyclopedia of Type Strains, Phase III (KMG-III): the genomes of soil and plant-associated and newly described type strains.</title>
        <authorList>
            <person name="Whitman W."/>
        </authorList>
    </citation>
    <scope>NUCLEOTIDE SEQUENCE [LARGE SCALE GENOMIC DNA]</scope>
    <source>
        <strain evidence="9 10">CECT 8488</strain>
    </source>
</reference>
<gene>
    <name evidence="9" type="ORF">DFP90_10298</name>
</gene>
<evidence type="ECO:0000256" key="3">
    <source>
        <dbReference type="ARBA" id="ARBA00022475"/>
    </source>
</evidence>
<evidence type="ECO:0000256" key="7">
    <source>
        <dbReference type="SAM" id="Phobius"/>
    </source>
</evidence>
<keyword evidence="6 7" id="KW-0472">Membrane</keyword>
<comment type="similarity">
    <text evidence="2">Belongs to the UPF0126 family.</text>
</comment>
<keyword evidence="4 7" id="KW-0812">Transmembrane</keyword>